<dbReference type="Proteomes" id="UP000503349">
    <property type="component" value="Chromosome 11"/>
</dbReference>
<organism evidence="1 2">
    <name type="scientific">Channa argus</name>
    <name type="common">Northern snakehead</name>
    <name type="synonym">Ophicephalus argus</name>
    <dbReference type="NCBI Taxonomy" id="215402"/>
    <lineage>
        <taxon>Eukaryota</taxon>
        <taxon>Metazoa</taxon>
        <taxon>Chordata</taxon>
        <taxon>Craniata</taxon>
        <taxon>Vertebrata</taxon>
        <taxon>Euteleostomi</taxon>
        <taxon>Actinopterygii</taxon>
        <taxon>Neopterygii</taxon>
        <taxon>Teleostei</taxon>
        <taxon>Neoteleostei</taxon>
        <taxon>Acanthomorphata</taxon>
        <taxon>Anabantaria</taxon>
        <taxon>Anabantiformes</taxon>
        <taxon>Channoidei</taxon>
        <taxon>Channidae</taxon>
        <taxon>Channa</taxon>
    </lineage>
</organism>
<protein>
    <submittedName>
        <fullName evidence="1">Uncharacterized protein</fullName>
    </submittedName>
</protein>
<dbReference type="EMBL" id="CM015722">
    <property type="protein sequence ID" value="KAF3695438.1"/>
    <property type="molecule type" value="Genomic_DNA"/>
</dbReference>
<name>A0A6G1PZL1_CHAAH</name>
<gene>
    <name evidence="1" type="ORF">EXN66_Car011114</name>
</gene>
<accession>A0A6G1PZL1</accession>
<reference evidence="1 2" key="1">
    <citation type="submission" date="2019-02" db="EMBL/GenBank/DDBJ databases">
        <title>Opniocepnalus argus genome.</title>
        <authorList>
            <person name="Zhou C."/>
            <person name="Xiao S."/>
        </authorList>
    </citation>
    <scope>NUCLEOTIDE SEQUENCE [LARGE SCALE GENOMIC DNA]</scope>
    <source>
        <strain evidence="1">OARG1902GOOAL</strain>
        <tissue evidence="1">Muscle</tissue>
    </source>
</reference>
<dbReference type="AlphaFoldDB" id="A0A6G1PZL1"/>
<reference evidence="2" key="2">
    <citation type="submission" date="2019-02" db="EMBL/GenBank/DDBJ databases">
        <title>Opniocepnalus argus Var Kimnra genome.</title>
        <authorList>
            <person name="Zhou C."/>
            <person name="Xiao S."/>
        </authorList>
    </citation>
    <scope>NUCLEOTIDE SEQUENCE [LARGE SCALE GENOMIC DNA]</scope>
</reference>
<evidence type="ECO:0000313" key="1">
    <source>
        <dbReference type="EMBL" id="KAF3695438.1"/>
    </source>
</evidence>
<proteinExistence type="predicted"/>
<sequence length="120" mass="12939">MVCLGKAELNNRGEEGHTLRQQPAAGGISSVCLPLSPPHRTSHALPIIPRDVSLSWSLPTTSISIFSSLFMQICYCNNFNSVLLVCLVLTPHPPFFSLLSSVSLCSLATTSLFTSCSFIL</sequence>
<evidence type="ECO:0000313" key="2">
    <source>
        <dbReference type="Proteomes" id="UP000503349"/>
    </source>
</evidence>
<keyword evidence="2" id="KW-1185">Reference proteome</keyword>